<gene>
    <name evidence="1" type="ORF">BGZ96_004747</name>
</gene>
<accession>A0ABQ7KET1</accession>
<feature type="non-terminal residue" evidence="1">
    <location>
        <position position="94"/>
    </location>
</feature>
<dbReference type="Gene3D" id="2.60.120.330">
    <property type="entry name" value="B-lactam Antibiotic, Isopenicillin N Synthase, Chain"/>
    <property type="match status" value="1"/>
</dbReference>
<organism evidence="1 2">
    <name type="scientific">Linnemannia gamsii</name>
    <dbReference type="NCBI Taxonomy" id="64522"/>
    <lineage>
        <taxon>Eukaryota</taxon>
        <taxon>Fungi</taxon>
        <taxon>Fungi incertae sedis</taxon>
        <taxon>Mucoromycota</taxon>
        <taxon>Mortierellomycotina</taxon>
        <taxon>Mortierellomycetes</taxon>
        <taxon>Mortierellales</taxon>
        <taxon>Mortierellaceae</taxon>
        <taxon>Linnemannia</taxon>
    </lineage>
</organism>
<sequence length="94" mass="10434">MTQNEAVVIDYQDLVTNKDVSAQIEEAFGSHDHCLGLLLVKNLPPTYLALRERLLRLASVFAALPESAKDKTVHADSRYSFGWSCGKEIMNGKP</sequence>
<evidence type="ECO:0000313" key="1">
    <source>
        <dbReference type="EMBL" id="KAG0297817.1"/>
    </source>
</evidence>
<keyword evidence="2" id="KW-1185">Reference proteome</keyword>
<dbReference type="Proteomes" id="UP001194696">
    <property type="component" value="Unassembled WGS sequence"/>
</dbReference>
<dbReference type="InterPro" id="IPR027443">
    <property type="entry name" value="IPNS-like_sf"/>
</dbReference>
<name>A0ABQ7KET1_9FUNG</name>
<dbReference type="PANTHER" id="PTHR48420:SF1">
    <property type="entry name" value="NON-HAEM DIOXYGENASE N-TERMINAL DOMAIN-CONTAINING PROTEIN"/>
    <property type="match status" value="1"/>
</dbReference>
<comment type="caution">
    <text evidence="1">The sequence shown here is derived from an EMBL/GenBank/DDBJ whole genome shotgun (WGS) entry which is preliminary data.</text>
</comment>
<proteinExistence type="predicted"/>
<dbReference type="EMBL" id="JAAAIM010000022">
    <property type="protein sequence ID" value="KAG0297817.1"/>
    <property type="molecule type" value="Genomic_DNA"/>
</dbReference>
<protein>
    <submittedName>
        <fullName evidence="1">Uncharacterized protein</fullName>
    </submittedName>
</protein>
<reference evidence="1 2" key="1">
    <citation type="journal article" date="2020" name="Fungal Divers.">
        <title>Resolving the Mortierellaceae phylogeny through synthesis of multi-gene phylogenetics and phylogenomics.</title>
        <authorList>
            <person name="Vandepol N."/>
            <person name="Liber J."/>
            <person name="Desiro A."/>
            <person name="Na H."/>
            <person name="Kennedy M."/>
            <person name="Barry K."/>
            <person name="Grigoriev I.V."/>
            <person name="Miller A.N."/>
            <person name="O'Donnell K."/>
            <person name="Stajich J.E."/>
            <person name="Bonito G."/>
        </authorList>
    </citation>
    <scope>NUCLEOTIDE SEQUENCE [LARGE SCALE GENOMIC DNA]</scope>
    <source>
        <strain evidence="1 2">AD045</strain>
    </source>
</reference>
<evidence type="ECO:0000313" key="2">
    <source>
        <dbReference type="Proteomes" id="UP001194696"/>
    </source>
</evidence>
<dbReference type="PANTHER" id="PTHR48420">
    <property type="entry name" value="NON-HAEM DIOXYGENASE N-TERMINAL DOMAIN-CONTAINING PROTEIN"/>
    <property type="match status" value="1"/>
</dbReference>